<organism evidence="3">
    <name type="scientific">freshwater metagenome</name>
    <dbReference type="NCBI Taxonomy" id="449393"/>
    <lineage>
        <taxon>unclassified sequences</taxon>
        <taxon>metagenomes</taxon>
        <taxon>ecological metagenomes</taxon>
    </lineage>
</organism>
<gene>
    <name evidence="3" type="ORF">UFOPK3605_01683</name>
</gene>
<dbReference type="AlphaFoldDB" id="A0A6J7HNQ1"/>
<reference evidence="3" key="1">
    <citation type="submission" date="2020-05" db="EMBL/GenBank/DDBJ databases">
        <authorList>
            <person name="Chiriac C."/>
            <person name="Salcher M."/>
            <person name="Ghai R."/>
            <person name="Kavagutti S V."/>
        </authorList>
    </citation>
    <scope>NUCLEOTIDE SEQUENCE</scope>
</reference>
<feature type="region of interest" description="Disordered" evidence="1">
    <location>
        <begin position="1"/>
        <end position="42"/>
    </location>
</feature>
<keyword evidence="2" id="KW-0812">Transmembrane</keyword>
<protein>
    <submittedName>
        <fullName evidence="3">Unannotated protein</fullName>
    </submittedName>
</protein>
<accession>A0A6J7HNQ1</accession>
<proteinExistence type="predicted"/>
<sequence>MMATTSKAGAIMRSAVSPAGRGVSTPTKPIPHAIQRKTSPTNLPAEVWESRAELNNGPTRTGTATQKTRNLLSRTRGDRNQLPIANSLAEGQVVLGTVELAVMSMPAPASPVDTPFDPGGGRAWTGAAKTVAVVISAVIAVAAVALASFVFVDEPVPVTPTPTTTPAPVGP</sequence>
<feature type="transmembrane region" description="Helical" evidence="2">
    <location>
        <begin position="131"/>
        <end position="152"/>
    </location>
</feature>
<evidence type="ECO:0000256" key="1">
    <source>
        <dbReference type="SAM" id="MobiDB-lite"/>
    </source>
</evidence>
<dbReference type="EMBL" id="CAFBMM010000160">
    <property type="protein sequence ID" value="CAB4921574.1"/>
    <property type="molecule type" value="Genomic_DNA"/>
</dbReference>
<name>A0A6J7HNQ1_9ZZZZ</name>
<evidence type="ECO:0000313" key="3">
    <source>
        <dbReference type="EMBL" id="CAB4921574.1"/>
    </source>
</evidence>
<keyword evidence="2" id="KW-0472">Membrane</keyword>
<keyword evidence="2" id="KW-1133">Transmembrane helix</keyword>
<evidence type="ECO:0000256" key="2">
    <source>
        <dbReference type="SAM" id="Phobius"/>
    </source>
</evidence>